<sequence length="508" mass="55590">MLGLDKLDNVLRICVRPNIRISLNDDYLTACSMRKFGYEVLLKVSHSIHNAVDNHSVVQQLEAELEPYLSRRNIISVEPPTRWSFFNAPNPAVVVNVETELDVAATVKYCATKDIPFLAQNRGSGWAKTFDLGINGVLINLARLNQVAFNADKTLATIGGGSNISNTIAHAYAAGALIETGNCNCVGTLGAILGGGYGNLVGLYGLGVDNVVSLRVVNADGQLRDVNALSDPDLLWGFRGAGPNFGIVTSAVVRSYPATESDMQAWTGSLVFSPDKLEQVVQAIQGLILQPDMNLFLYFISGGPPTNEPIVLVTPYLYKGNATSGRSAFASLYAIGPESDTTTVLSYNRWNLGGDGFCTPGGRKPSFGVGFQEMVPATWRQIWDMYVEFQQKPTAENSVVLLEAYSLTKARSEDPDSTAFPHRNVNFNAVAIPWYNDTSLDDEAEAFGLAARNLWRATDNLAQNSTYINFAYGDEALEVVYGDNVPKLRALKHRVDPHDRFNQWFNIR</sequence>
<organism evidence="1 2">
    <name type="scientific">Hypoxylon rubiginosum</name>
    <dbReference type="NCBI Taxonomy" id="110542"/>
    <lineage>
        <taxon>Eukaryota</taxon>
        <taxon>Fungi</taxon>
        <taxon>Dikarya</taxon>
        <taxon>Ascomycota</taxon>
        <taxon>Pezizomycotina</taxon>
        <taxon>Sordariomycetes</taxon>
        <taxon>Xylariomycetidae</taxon>
        <taxon>Xylariales</taxon>
        <taxon>Hypoxylaceae</taxon>
        <taxon>Hypoxylon</taxon>
    </lineage>
</organism>
<accession>A0ACB9YV04</accession>
<protein>
    <submittedName>
        <fullName evidence="1">FAD binding domain-containing protein</fullName>
    </submittedName>
</protein>
<evidence type="ECO:0000313" key="2">
    <source>
        <dbReference type="Proteomes" id="UP001497700"/>
    </source>
</evidence>
<dbReference type="EMBL" id="MU393518">
    <property type="protein sequence ID" value="KAI4862783.1"/>
    <property type="molecule type" value="Genomic_DNA"/>
</dbReference>
<keyword evidence="2" id="KW-1185">Reference proteome</keyword>
<proteinExistence type="predicted"/>
<evidence type="ECO:0000313" key="1">
    <source>
        <dbReference type="EMBL" id="KAI4862783.1"/>
    </source>
</evidence>
<reference evidence="1 2" key="1">
    <citation type="journal article" date="2022" name="New Phytol.">
        <title>Ecological generalism drives hyperdiversity of secondary metabolite gene clusters in xylarialean endophytes.</title>
        <authorList>
            <person name="Franco M.E.E."/>
            <person name="Wisecaver J.H."/>
            <person name="Arnold A.E."/>
            <person name="Ju Y.M."/>
            <person name="Slot J.C."/>
            <person name="Ahrendt S."/>
            <person name="Moore L.P."/>
            <person name="Eastman K.E."/>
            <person name="Scott K."/>
            <person name="Konkel Z."/>
            <person name="Mondo S.J."/>
            <person name="Kuo A."/>
            <person name="Hayes R.D."/>
            <person name="Haridas S."/>
            <person name="Andreopoulos B."/>
            <person name="Riley R."/>
            <person name="LaButti K."/>
            <person name="Pangilinan J."/>
            <person name="Lipzen A."/>
            <person name="Amirebrahimi M."/>
            <person name="Yan J."/>
            <person name="Adam C."/>
            <person name="Keymanesh K."/>
            <person name="Ng V."/>
            <person name="Louie K."/>
            <person name="Northen T."/>
            <person name="Drula E."/>
            <person name="Henrissat B."/>
            <person name="Hsieh H.M."/>
            <person name="Youens-Clark K."/>
            <person name="Lutzoni F."/>
            <person name="Miadlikowska J."/>
            <person name="Eastwood D.C."/>
            <person name="Hamelin R.C."/>
            <person name="Grigoriev I.V."/>
            <person name="U'Ren J.M."/>
        </authorList>
    </citation>
    <scope>NUCLEOTIDE SEQUENCE [LARGE SCALE GENOMIC DNA]</scope>
    <source>
        <strain evidence="1 2">CBS 119005</strain>
    </source>
</reference>
<name>A0ACB9YV04_9PEZI</name>
<comment type="caution">
    <text evidence="1">The sequence shown here is derived from an EMBL/GenBank/DDBJ whole genome shotgun (WGS) entry which is preliminary data.</text>
</comment>
<dbReference type="Proteomes" id="UP001497700">
    <property type="component" value="Unassembled WGS sequence"/>
</dbReference>
<gene>
    <name evidence="1" type="ORF">F4820DRAFT_459944</name>
</gene>